<evidence type="ECO:0000256" key="1">
    <source>
        <dbReference type="SAM" id="MobiDB-lite"/>
    </source>
</evidence>
<proteinExistence type="predicted"/>
<evidence type="ECO:0000313" key="2">
    <source>
        <dbReference type="EMBL" id="SVD65645.1"/>
    </source>
</evidence>
<gene>
    <name evidence="2" type="ORF">METZ01_LOCUS418499</name>
</gene>
<feature type="non-terminal residue" evidence="2">
    <location>
        <position position="1"/>
    </location>
</feature>
<feature type="compositionally biased region" description="Basic residues" evidence="1">
    <location>
        <begin position="8"/>
        <end position="27"/>
    </location>
</feature>
<accession>A0A382X4V4</accession>
<sequence>RSTSASCHVRRRSRTSRRCWPARRGQP</sequence>
<dbReference type="EMBL" id="UINC01164675">
    <property type="protein sequence ID" value="SVD65645.1"/>
    <property type="molecule type" value="Genomic_DNA"/>
</dbReference>
<reference evidence="2" key="1">
    <citation type="submission" date="2018-05" db="EMBL/GenBank/DDBJ databases">
        <authorList>
            <person name="Lanie J.A."/>
            <person name="Ng W.-L."/>
            <person name="Kazmierczak K.M."/>
            <person name="Andrzejewski T.M."/>
            <person name="Davidsen T.M."/>
            <person name="Wayne K.J."/>
            <person name="Tettelin H."/>
            <person name="Glass J.I."/>
            <person name="Rusch D."/>
            <person name="Podicherti R."/>
            <person name="Tsui H.-C.T."/>
            <person name="Winkler M.E."/>
        </authorList>
    </citation>
    <scope>NUCLEOTIDE SEQUENCE</scope>
</reference>
<protein>
    <submittedName>
        <fullName evidence="2">Uncharacterized protein</fullName>
    </submittedName>
</protein>
<organism evidence="2">
    <name type="scientific">marine metagenome</name>
    <dbReference type="NCBI Taxonomy" id="408172"/>
    <lineage>
        <taxon>unclassified sequences</taxon>
        <taxon>metagenomes</taxon>
        <taxon>ecological metagenomes</taxon>
    </lineage>
</organism>
<name>A0A382X4V4_9ZZZZ</name>
<feature type="non-terminal residue" evidence="2">
    <location>
        <position position="27"/>
    </location>
</feature>
<dbReference type="AlphaFoldDB" id="A0A382X4V4"/>
<feature type="region of interest" description="Disordered" evidence="1">
    <location>
        <begin position="1"/>
        <end position="27"/>
    </location>
</feature>